<evidence type="ECO:0000313" key="4">
    <source>
        <dbReference type="EMBL" id="EYF04052.1"/>
    </source>
</evidence>
<dbReference type="RefSeq" id="WP_156041085.1">
    <property type="nucleotide sequence ID" value="NZ_ASRX01000039.1"/>
</dbReference>
<keyword evidence="2" id="KW-0813">Transport</keyword>
<evidence type="ECO:0000256" key="1">
    <source>
        <dbReference type="ARBA" id="ARBA00005417"/>
    </source>
</evidence>
<sequence>MSVIEEAIEEREALPPLFEAHEVRIAVDDVVAIEGLTCATHGDRLLCTGETQALLGVLLGVPLAARGRRGAGEPEGEARVVAGTLRLAGREVGRAAHRSIAGGAMLDPPLPVAWTAEAYVSWSAKLGGGPARAGRDLARAALTKVGLGHAALRQIGGLSLHERRALGLAAAVALSPAVVVLEDPLSGLDGSAAAFVMAAVAAVTEGRQALISVGHLRMSGATGALLQGATDLLVLAEGALVFAGAPAEVSEGRRVYALVTRGQVERLREALEGRGLGVRGGTTRLLVTLREGMTTRDIVAAAAEARAPLLEMVPVIQGGS</sequence>
<dbReference type="SUPFAM" id="SSF52540">
    <property type="entry name" value="P-loop containing nucleoside triphosphate hydrolases"/>
    <property type="match status" value="1"/>
</dbReference>
<name>A0A017T505_9BACT</name>
<dbReference type="PANTHER" id="PTHR43335:SF4">
    <property type="entry name" value="ABC TRANSPORTER, ATP-BINDING PROTEIN"/>
    <property type="match status" value="1"/>
</dbReference>
<dbReference type="STRING" id="1192034.CAP_4926"/>
<dbReference type="InterPro" id="IPR003439">
    <property type="entry name" value="ABC_transporter-like_ATP-bd"/>
</dbReference>
<accession>A0A017T505</accession>
<dbReference type="EMBL" id="ASRX01000039">
    <property type="protein sequence ID" value="EYF04052.1"/>
    <property type="molecule type" value="Genomic_DNA"/>
</dbReference>
<dbReference type="eggNOG" id="COG1131">
    <property type="taxonomic scope" value="Bacteria"/>
</dbReference>
<evidence type="ECO:0000313" key="5">
    <source>
        <dbReference type="Proteomes" id="UP000019678"/>
    </source>
</evidence>
<dbReference type="OrthoDB" id="5510850at2"/>
<dbReference type="AlphaFoldDB" id="A0A017T505"/>
<protein>
    <submittedName>
        <fullName evidence="4">ABC transporter</fullName>
    </submittedName>
</protein>
<evidence type="ECO:0000256" key="2">
    <source>
        <dbReference type="ARBA" id="ARBA00022448"/>
    </source>
</evidence>
<dbReference type="Proteomes" id="UP000019678">
    <property type="component" value="Unassembled WGS sequence"/>
</dbReference>
<proteinExistence type="inferred from homology"/>
<comment type="caution">
    <text evidence="4">The sequence shown here is derived from an EMBL/GenBank/DDBJ whole genome shotgun (WGS) entry which is preliminary data.</text>
</comment>
<organism evidence="4 5">
    <name type="scientific">Chondromyces apiculatus DSM 436</name>
    <dbReference type="NCBI Taxonomy" id="1192034"/>
    <lineage>
        <taxon>Bacteria</taxon>
        <taxon>Pseudomonadati</taxon>
        <taxon>Myxococcota</taxon>
        <taxon>Polyangia</taxon>
        <taxon>Polyangiales</taxon>
        <taxon>Polyangiaceae</taxon>
        <taxon>Chondromyces</taxon>
    </lineage>
</organism>
<dbReference type="GO" id="GO:0016887">
    <property type="term" value="F:ATP hydrolysis activity"/>
    <property type="evidence" value="ECO:0007669"/>
    <property type="project" value="InterPro"/>
</dbReference>
<dbReference type="GO" id="GO:0005524">
    <property type="term" value="F:ATP binding"/>
    <property type="evidence" value="ECO:0007669"/>
    <property type="project" value="InterPro"/>
</dbReference>
<evidence type="ECO:0000259" key="3">
    <source>
        <dbReference type="PROSITE" id="PS50893"/>
    </source>
</evidence>
<keyword evidence="5" id="KW-1185">Reference proteome</keyword>
<dbReference type="PROSITE" id="PS50893">
    <property type="entry name" value="ABC_TRANSPORTER_2"/>
    <property type="match status" value="1"/>
</dbReference>
<feature type="domain" description="ABC transporter" evidence="3">
    <location>
        <begin position="25"/>
        <end position="262"/>
    </location>
</feature>
<reference evidence="4 5" key="1">
    <citation type="submission" date="2013-05" db="EMBL/GenBank/DDBJ databases">
        <title>Genome assembly of Chondromyces apiculatus DSM 436.</title>
        <authorList>
            <person name="Sharma G."/>
            <person name="Khatri I."/>
            <person name="Kaur C."/>
            <person name="Mayilraj S."/>
            <person name="Subramanian S."/>
        </authorList>
    </citation>
    <scope>NUCLEOTIDE SEQUENCE [LARGE SCALE GENOMIC DNA]</scope>
    <source>
        <strain evidence="4 5">DSM 436</strain>
    </source>
</reference>
<dbReference type="InterPro" id="IPR027417">
    <property type="entry name" value="P-loop_NTPase"/>
</dbReference>
<comment type="similarity">
    <text evidence="1">Belongs to the ABC transporter superfamily.</text>
</comment>
<gene>
    <name evidence="4" type="ORF">CAP_4926</name>
</gene>
<dbReference type="PANTHER" id="PTHR43335">
    <property type="entry name" value="ABC TRANSPORTER, ATP-BINDING PROTEIN"/>
    <property type="match status" value="1"/>
</dbReference>
<dbReference type="Gene3D" id="3.40.50.300">
    <property type="entry name" value="P-loop containing nucleotide triphosphate hydrolases"/>
    <property type="match status" value="1"/>
</dbReference>